<dbReference type="RefSeq" id="WP_079489074.1">
    <property type="nucleotide sequence ID" value="NZ_FUZT01000001.1"/>
</dbReference>
<proteinExistence type="predicted"/>
<dbReference type="STRING" id="36842.SAMN02194393_00489"/>
<dbReference type="InterPro" id="IPR001041">
    <property type="entry name" value="2Fe-2S_ferredoxin-type"/>
</dbReference>
<dbReference type="Pfam" id="PF17650">
    <property type="entry name" value="RACo_linker"/>
    <property type="match status" value="1"/>
</dbReference>
<dbReference type="PANTHER" id="PTHR42895">
    <property type="entry name" value="IRON-SULFUR CLUSTER-BINDING PROTEIN-RELATED"/>
    <property type="match status" value="1"/>
</dbReference>
<dbReference type="Gene3D" id="3.10.20.30">
    <property type="match status" value="1"/>
</dbReference>
<dbReference type="InterPro" id="IPR012675">
    <property type="entry name" value="Beta-grasp_dom_sf"/>
</dbReference>
<dbReference type="Proteomes" id="UP000190285">
    <property type="component" value="Unassembled WGS sequence"/>
</dbReference>
<dbReference type="PROSITE" id="PS51085">
    <property type="entry name" value="2FE2S_FER_2"/>
    <property type="match status" value="1"/>
</dbReference>
<evidence type="ECO:0000313" key="2">
    <source>
        <dbReference type="EMBL" id="SKC39633.1"/>
    </source>
</evidence>
<dbReference type="EMBL" id="FUZT01000001">
    <property type="protein sequence ID" value="SKC39633.1"/>
    <property type="molecule type" value="Genomic_DNA"/>
</dbReference>
<dbReference type="Pfam" id="PF14574">
    <property type="entry name" value="RACo_C_ter"/>
    <property type="match status" value="1"/>
</dbReference>
<sequence>MNEKKIHLPEINKTINVANSKDSLLDLLAKEEIIIYSPCGGKGTCGKCKIRVKGSVNDITNEEKNFLTEDELENDIRLACRTFITGYADVYLLEGKLRNDSKSSLETLKEYKVNNKVIKKYIKIHKPTLENNNSVVECINNSLKDVHIDLDMLRKISKDIDYSKNVTITLYDNELIDMEYEDTRDKNYGVAIDIGTTTVACYLMDLNNGKQIKVSSTQNPQAVYGADVISRINYCLENEEGVEVLSKKVKKGIDELIKELSVKANIDKRHIYQCVLVGNTTMNHLFIGLNPKSLSAMPFNPVIKDVVIEKASRIGINSINSHGKIVFLSNIGGFVGSDTVGAIISADLTHDVDNSLIIDLGTNGEIVLSTPKGRYACSTAAGPAFEGAKIKNGMQAFSGAINSVIIEDDMHYTTIDNQPAKGICGSGLIDIISEFIRIGIITEDGKIVEPHVLNNEKLSKRIIKNGRKKEVIIAYDNETYNRQIITITQKDVRELQLAKGAIKAGINILLKVAEVKFQNIDRILLAGAFGNYINKESARRIGVFPNVELDKIISLGNAAGEGAKLALCNKEILDISRREYSLATKHIEISTHPDFQDEFVSGMYFK</sequence>
<dbReference type="InterPro" id="IPR036010">
    <property type="entry name" value="2Fe-2S_ferredoxin-like_sf"/>
</dbReference>
<dbReference type="PANTHER" id="PTHR42895:SF1">
    <property type="entry name" value="IRON-SULFUR CLUSTER PROTEIN"/>
    <property type="match status" value="1"/>
</dbReference>
<evidence type="ECO:0000313" key="3">
    <source>
        <dbReference type="Proteomes" id="UP000190285"/>
    </source>
</evidence>
<gene>
    <name evidence="2" type="ORF">SAMN02194393_00489</name>
</gene>
<reference evidence="2 3" key="1">
    <citation type="submission" date="2017-02" db="EMBL/GenBank/DDBJ databases">
        <authorList>
            <person name="Peterson S.W."/>
        </authorList>
    </citation>
    <scope>NUCLEOTIDE SEQUENCE [LARGE SCALE GENOMIC DNA]</scope>
    <source>
        <strain evidence="2 3">M1</strain>
    </source>
</reference>
<dbReference type="Gene3D" id="3.30.420.480">
    <property type="entry name" value="Domain of unknown function (DUF4445)"/>
    <property type="match status" value="1"/>
</dbReference>
<dbReference type="SUPFAM" id="SSF54292">
    <property type="entry name" value="2Fe-2S ferredoxin-like"/>
    <property type="match status" value="1"/>
</dbReference>
<organism evidence="2 3">
    <name type="scientific">Maledivibacter halophilus</name>
    <dbReference type="NCBI Taxonomy" id="36842"/>
    <lineage>
        <taxon>Bacteria</taxon>
        <taxon>Bacillati</taxon>
        <taxon>Bacillota</taxon>
        <taxon>Clostridia</taxon>
        <taxon>Peptostreptococcales</taxon>
        <taxon>Caminicellaceae</taxon>
        <taxon>Maledivibacter</taxon>
    </lineage>
</organism>
<dbReference type="InterPro" id="IPR042259">
    <property type="entry name" value="Raco-like_middle_sf"/>
</dbReference>
<evidence type="ECO:0000259" key="1">
    <source>
        <dbReference type="PROSITE" id="PS51085"/>
    </source>
</evidence>
<dbReference type="InterPro" id="IPR041414">
    <property type="entry name" value="Raco-like_middle"/>
</dbReference>
<dbReference type="SUPFAM" id="SSF53067">
    <property type="entry name" value="Actin-like ATPase domain"/>
    <property type="match status" value="1"/>
</dbReference>
<dbReference type="Gene3D" id="3.10.20.880">
    <property type="match status" value="1"/>
</dbReference>
<dbReference type="CDD" id="cd00207">
    <property type="entry name" value="fer2"/>
    <property type="match status" value="1"/>
</dbReference>
<name>A0A1T5IKX0_9FIRM</name>
<dbReference type="Pfam" id="PF17651">
    <property type="entry name" value="Raco_middle"/>
    <property type="match status" value="1"/>
</dbReference>
<protein>
    <submittedName>
        <fullName evidence="2">Uncharacterized 2Fe-2 and 4Fe-4S clusters-containing protein, contains DUF4445 domain</fullName>
    </submittedName>
</protein>
<keyword evidence="3" id="KW-1185">Reference proteome</keyword>
<dbReference type="InterPro" id="IPR040506">
    <property type="entry name" value="RACo_linker"/>
</dbReference>
<dbReference type="InterPro" id="IPR052911">
    <property type="entry name" value="Corrinoid_activation_enz"/>
</dbReference>
<dbReference type="InterPro" id="IPR043129">
    <property type="entry name" value="ATPase_NBD"/>
</dbReference>
<feature type="domain" description="2Fe-2S ferredoxin-type" evidence="1">
    <location>
        <begin position="4"/>
        <end position="96"/>
    </location>
</feature>
<accession>A0A1T5IKX0</accession>
<dbReference type="AlphaFoldDB" id="A0A1T5IKX0"/>
<dbReference type="GO" id="GO:0051536">
    <property type="term" value="F:iron-sulfur cluster binding"/>
    <property type="evidence" value="ECO:0007669"/>
    <property type="project" value="InterPro"/>
</dbReference>
<dbReference type="OrthoDB" id="9810588at2"/>
<dbReference type="InterPro" id="IPR027980">
    <property type="entry name" value="RACo_C"/>
</dbReference>
<dbReference type="Pfam" id="PF00111">
    <property type="entry name" value="Fer2"/>
    <property type="match status" value="1"/>
</dbReference>